<dbReference type="InterPro" id="IPR018662">
    <property type="entry name" value="DUF2095"/>
</dbReference>
<accession>X1L2D8</accession>
<protein>
    <submittedName>
        <fullName evidence="2">Uncharacterized protein</fullName>
    </submittedName>
</protein>
<dbReference type="Pfam" id="PF09868">
    <property type="entry name" value="DUF2095"/>
    <property type="match status" value="1"/>
</dbReference>
<dbReference type="EMBL" id="BARU01046187">
    <property type="protein sequence ID" value="GAI00046.1"/>
    <property type="molecule type" value="Genomic_DNA"/>
</dbReference>
<feature type="coiled-coil region" evidence="1">
    <location>
        <begin position="1"/>
        <end position="60"/>
    </location>
</feature>
<organism evidence="2">
    <name type="scientific">marine sediment metagenome</name>
    <dbReference type="NCBI Taxonomy" id="412755"/>
    <lineage>
        <taxon>unclassified sequences</taxon>
        <taxon>metagenomes</taxon>
        <taxon>ecological metagenomes</taxon>
    </lineage>
</organism>
<reference evidence="2" key="1">
    <citation type="journal article" date="2014" name="Front. Microbiol.">
        <title>High frequency of phylogenetically diverse reductive dehalogenase-homologous genes in deep subseafloor sedimentary metagenomes.</title>
        <authorList>
            <person name="Kawai M."/>
            <person name="Futagami T."/>
            <person name="Toyoda A."/>
            <person name="Takaki Y."/>
            <person name="Nishi S."/>
            <person name="Hori S."/>
            <person name="Arai W."/>
            <person name="Tsubouchi T."/>
            <person name="Morono Y."/>
            <person name="Uchiyama I."/>
            <person name="Ito T."/>
            <person name="Fujiyama A."/>
            <person name="Inagaki F."/>
            <person name="Takami H."/>
        </authorList>
    </citation>
    <scope>NUCLEOTIDE SEQUENCE</scope>
    <source>
        <strain evidence="2">Expedition CK06-06</strain>
    </source>
</reference>
<proteinExistence type="predicted"/>
<comment type="caution">
    <text evidence="2">The sequence shown here is derived from an EMBL/GenBank/DDBJ whole genome shotgun (WGS) entry which is preliminary data.</text>
</comment>
<evidence type="ECO:0000256" key="1">
    <source>
        <dbReference type="SAM" id="Coils"/>
    </source>
</evidence>
<gene>
    <name evidence="2" type="ORF">S03H2_69779</name>
</gene>
<name>X1L2D8_9ZZZZ</name>
<feature type="non-terminal residue" evidence="2">
    <location>
        <position position="115"/>
    </location>
</feature>
<keyword evidence="1" id="KW-0175">Coiled coil</keyword>
<evidence type="ECO:0000313" key="2">
    <source>
        <dbReference type="EMBL" id="GAI00046.1"/>
    </source>
</evidence>
<sequence length="115" mass="13833">MEREEKKETELKKNLDVIDEDGLKIAYDAEELERQFPQLMRELSEKKKSLKIKAVDYEIEQTKEELKVKQDTNYYENLLNPITIDFIRRCTEKEDALAILDYLLKRNELSLQDYN</sequence>
<dbReference type="AlphaFoldDB" id="X1L2D8"/>